<feature type="binding site" evidence="6">
    <location>
        <position position="94"/>
    </location>
    <ligand>
        <name>FMN</name>
        <dbReference type="ChEBI" id="CHEBI:58210"/>
    </ligand>
</feature>
<dbReference type="AlphaFoldDB" id="A0A919U3E3"/>
<name>A0A919U3E3_9CELL</name>
<dbReference type="Gene3D" id="3.20.20.30">
    <property type="entry name" value="Luciferase-like domain"/>
    <property type="match status" value="1"/>
</dbReference>
<accession>A0A919U3E3</accession>
<evidence type="ECO:0000256" key="6">
    <source>
        <dbReference type="PIRSR" id="PIRSR000337-1"/>
    </source>
</evidence>
<dbReference type="InterPro" id="IPR051260">
    <property type="entry name" value="Diverse_substr_monoxygenases"/>
</dbReference>
<dbReference type="PIRSF" id="PIRSF000337">
    <property type="entry name" value="NTA_MOA"/>
    <property type="match status" value="1"/>
</dbReference>
<keyword evidence="1 6" id="KW-0285">Flavoprotein</keyword>
<keyword evidence="4 8" id="KW-0503">Monooxygenase</keyword>
<keyword evidence="3" id="KW-0560">Oxidoreductase</keyword>
<keyword evidence="9" id="KW-1185">Reference proteome</keyword>
<feature type="binding site" evidence="6">
    <location>
        <position position="148"/>
    </location>
    <ligand>
        <name>FMN</name>
        <dbReference type="ChEBI" id="CHEBI:58210"/>
    </ligand>
</feature>
<dbReference type="InterPro" id="IPR016215">
    <property type="entry name" value="NTA_MOA"/>
</dbReference>
<evidence type="ECO:0000256" key="5">
    <source>
        <dbReference type="ARBA" id="ARBA00033748"/>
    </source>
</evidence>
<feature type="binding site" evidence="6">
    <location>
        <position position="219"/>
    </location>
    <ligand>
        <name>FMN</name>
        <dbReference type="ChEBI" id="CHEBI:58210"/>
    </ligand>
</feature>
<evidence type="ECO:0000256" key="4">
    <source>
        <dbReference type="ARBA" id="ARBA00023033"/>
    </source>
</evidence>
<evidence type="ECO:0000256" key="3">
    <source>
        <dbReference type="ARBA" id="ARBA00023002"/>
    </source>
</evidence>
<dbReference type="NCBIfam" id="TIGR03860">
    <property type="entry name" value="FMN_nitrolo"/>
    <property type="match status" value="1"/>
</dbReference>
<dbReference type="InterPro" id="IPR011251">
    <property type="entry name" value="Luciferase-like_dom"/>
</dbReference>
<evidence type="ECO:0000256" key="2">
    <source>
        <dbReference type="ARBA" id="ARBA00022643"/>
    </source>
</evidence>
<feature type="binding site" evidence="6">
    <location>
        <position position="57"/>
    </location>
    <ligand>
        <name>FMN</name>
        <dbReference type="ChEBI" id="CHEBI:58210"/>
    </ligand>
</feature>
<feature type="domain" description="Luciferase-like" evidence="7">
    <location>
        <begin position="18"/>
        <end position="377"/>
    </location>
</feature>
<dbReference type="Pfam" id="PF00296">
    <property type="entry name" value="Bac_luciferase"/>
    <property type="match status" value="1"/>
</dbReference>
<evidence type="ECO:0000256" key="1">
    <source>
        <dbReference type="ARBA" id="ARBA00022630"/>
    </source>
</evidence>
<proteinExistence type="inferred from homology"/>
<comment type="caution">
    <text evidence="8">The sequence shown here is derived from an EMBL/GenBank/DDBJ whole genome shotgun (WGS) entry which is preliminary data.</text>
</comment>
<dbReference type="PANTHER" id="PTHR30011:SF16">
    <property type="entry name" value="C2H2 FINGER DOMAIN TRANSCRIPTION FACTOR (EUROFUNG)-RELATED"/>
    <property type="match status" value="1"/>
</dbReference>
<gene>
    <name evidence="8" type="ORF">Cch01nite_39500</name>
</gene>
<dbReference type="GO" id="GO:0004497">
    <property type="term" value="F:monooxygenase activity"/>
    <property type="evidence" value="ECO:0007669"/>
    <property type="project" value="UniProtKB-KW"/>
</dbReference>
<evidence type="ECO:0000313" key="9">
    <source>
        <dbReference type="Proteomes" id="UP000632740"/>
    </source>
</evidence>
<dbReference type="PANTHER" id="PTHR30011">
    <property type="entry name" value="ALKANESULFONATE MONOOXYGENASE-RELATED"/>
    <property type="match status" value="1"/>
</dbReference>
<sequence length="455" mass="48518">MTRRLVLNAVLRGQVGGHAAAWRVSSADVADVTTLPYWVSLAETLERARFDTLFFADVLALVEDPGMSLGWPLDPFVLITALAARTSDIGLVATHSTTFNQPYSTARQLASIDHLSGGRAGWNVVTSTSDAAAQNHGAQQIPEHDLRYRVADDYLQAVKKLWVAWQPDALVADRGTGVLVDPDAVRAVNHEGEFHRVRGPITTTRSPQTVPLIAQAGGSPAGIDLAGKHADLVYARQVELGAAQEYYARIKRSAVAHGRSPSDVLVLPGVVPVIGDTAAEALDTVRALREANGLERRLPDLEAALGLELSAADLDRPFPYDALAAHGTVSPLARSIAEAAPGTLRDVVQHTYGAFAESSGHRVVAGTAEQVAQDLAQWFAADAIDGVSVHVNVLPDDLDAFADRVVPLLQERGLVQTEYAPGTLRDKLGLPLPAVDTSGFTPFWPAHSRTPEVVA</sequence>
<evidence type="ECO:0000259" key="7">
    <source>
        <dbReference type="Pfam" id="PF00296"/>
    </source>
</evidence>
<organism evidence="8 9">
    <name type="scientific">Cellulomonas chitinilytica</name>
    <dbReference type="NCBI Taxonomy" id="398759"/>
    <lineage>
        <taxon>Bacteria</taxon>
        <taxon>Bacillati</taxon>
        <taxon>Actinomycetota</taxon>
        <taxon>Actinomycetes</taxon>
        <taxon>Micrococcales</taxon>
        <taxon>Cellulomonadaceae</taxon>
        <taxon>Cellulomonas</taxon>
    </lineage>
</organism>
<dbReference type="RefSeq" id="WP_203758236.1">
    <property type="nucleotide sequence ID" value="NZ_BONK01000017.1"/>
</dbReference>
<evidence type="ECO:0000313" key="8">
    <source>
        <dbReference type="EMBL" id="GIG23226.1"/>
    </source>
</evidence>
<dbReference type="CDD" id="cd01095">
    <property type="entry name" value="Nitrilotriacetate_monoxgenase"/>
    <property type="match status" value="1"/>
</dbReference>
<protein>
    <submittedName>
        <fullName evidence="8">Monooxygenase</fullName>
    </submittedName>
</protein>
<dbReference type="EMBL" id="BONK01000017">
    <property type="protein sequence ID" value="GIG23226.1"/>
    <property type="molecule type" value="Genomic_DNA"/>
</dbReference>
<dbReference type="Proteomes" id="UP000632740">
    <property type="component" value="Unassembled WGS sequence"/>
</dbReference>
<keyword evidence="2 6" id="KW-0288">FMN</keyword>
<dbReference type="GO" id="GO:0016705">
    <property type="term" value="F:oxidoreductase activity, acting on paired donors, with incorporation or reduction of molecular oxygen"/>
    <property type="evidence" value="ECO:0007669"/>
    <property type="project" value="InterPro"/>
</dbReference>
<dbReference type="SUPFAM" id="SSF51679">
    <property type="entry name" value="Bacterial luciferase-like"/>
    <property type="match status" value="1"/>
</dbReference>
<comment type="similarity">
    <text evidence="5">Belongs to the NtaA/SnaA/DszA monooxygenase family.</text>
</comment>
<feature type="binding site" evidence="6">
    <location>
        <position position="144"/>
    </location>
    <ligand>
        <name>FMN</name>
        <dbReference type="ChEBI" id="CHEBI:58210"/>
    </ligand>
</feature>
<dbReference type="InterPro" id="IPR036661">
    <property type="entry name" value="Luciferase-like_sf"/>
</dbReference>
<reference evidence="8" key="1">
    <citation type="submission" date="2021-01" db="EMBL/GenBank/DDBJ databases">
        <title>Whole genome shotgun sequence of Cellulomonas chitinilytica NBRC 110799.</title>
        <authorList>
            <person name="Komaki H."/>
            <person name="Tamura T."/>
        </authorList>
    </citation>
    <scope>NUCLEOTIDE SEQUENCE</scope>
    <source>
        <strain evidence="8">NBRC 110799</strain>
    </source>
</reference>